<dbReference type="SUPFAM" id="SSF161098">
    <property type="entry name" value="MetI-like"/>
    <property type="match status" value="1"/>
</dbReference>
<dbReference type="KEGG" id="csq:CSCA_0534"/>
<evidence type="ECO:0000256" key="1">
    <source>
        <dbReference type="ARBA" id="ARBA00004651"/>
    </source>
</evidence>
<dbReference type="Proteomes" id="UP000033115">
    <property type="component" value="Chromosome"/>
</dbReference>
<feature type="domain" description="ABC transmembrane type-1" evidence="8">
    <location>
        <begin position="99"/>
        <end position="309"/>
    </location>
</feature>
<dbReference type="STRING" id="1548.CSCA_0534"/>
<gene>
    <name evidence="9" type="ORF">CSCA_0534</name>
</gene>
<keyword evidence="6 7" id="KW-0472">Membrane</keyword>
<evidence type="ECO:0000256" key="6">
    <source>
        <dbReference type="ARBA" id="ARBA00023136"/>
    </source>
</evidence>
<dbReference type="InterPro" id="IPR045621">
    <property type="entry name" value="BPD_transp_1_N"/>
</dbReference>
<dbReference type="InterPro" id="IPR035906">
    <property type="entry name" value="MetI-like_sf"/>
</dbReference>
<dbReference type="GO" id="GO:0055085">
    <property type="term" value="P:transmembrane transport"/>
    <property type="evidence" value="ECO:0007669"/>
    <property type="project" value="InterPro"/>
</dbReference>
<proteinExistence type="inferred from homology"/>
<keyword evidence="2 7" id="KW-0813">Transport</keyword>
<feature type="transmembrane region" description="Helical" evidence="7">
    <location>
        <begin position="103"/>
        <end position="122"/>
    </location>
</feature>
<dbReference type="Pfam" id="PF00528">
    <property type="entry name" value="BPD_transp_1"/>
    <property type="match status" value="1"/>
</dbReference>
<dbReference type="HOGENOM" id="CLU_036879_1_2_9"/>
<reference evidence="9 10" key="1">
    <citation type="journal article" date="2015" name="J. Biotechnol.">
        <title>Complete genome sequence of a malodorant-producing acetogen, Clostridium scatologenes ATCC 25775(T).</title>
        <authorList>
            <person name="Zhu Z."/>
            <person name="Guo T."/>
            <person name="Zheng H."/>
            <person name="Song T."/>
            <person name="Ouyang P."/>
            <person name="Xie J."/>
        </authorList>
    </citation>
    <scope>NUCLEOTIDE SEQUENCE [LARGE SCALE GENOMIC DNA]</scope>
    <source>
        <strain evidence="9 10">ATCC 25775</strain>
    </source>
</reference>
<dbReference type="RefSeq" id="WP_029161325.1">
    <property type="nucleotide sequence ID" value="NZ_CP009933.1"/>
</dbReference>
<feature type="transmembrane region" description="Helical" evidence="7">
    <location>
        <begin position="286"/>
        <end position="308"/>
    </location>
</feature>
<dbReference type="Pfam" id="PF19300">
    <property type="entry name" value="BPD_transp_1_N"/>
    <property type="match status" value="1"/>
</dbReference>
<evidence type="ECO:0000313" key="10">
    <source>
        <dbReference type="Proteomes" id="UP000033115"/>
    </source>
</evidence>
<evidence type="ECO:0000259" key="8">
    <source>
        <dbReference type="PROSITE" id="PS50928"/>
    </source>
</evidence>
<protein>
    <submittedName>
        <fullName evidence="9">Binding-protein-dependent transport systems inner membrane component</fullName>
    </submittedName>
</protein>
<dbReference type="PANTHER" id="PTHR43163:SF6">
    <property type="entry name" value="DIPEPTIDE TRANSPORT SYSTEM PERMEASE PROTEIN DPPB-RELATED"/>
    <property type="match status" value="1"/>
</dbReference>
<evidence type="ECO:0000313" key="9">
    <source>
        <dbReference type="EMBL" id="AKA67659.1"/>
    </source>
</evidence>
<keyword evidence="10" id="KW-1185">Reference proteome</keyword>
<dbReference type="CDD" id="cd06261">
    <property type="entry name" value="TM_PBP2"/>
    <property type="match status" value="1"/>
</dbReference>
<organism evidence="9 10">
    <name type="scientific">Clostridium scatologenes</name>
    <dbReference type="NCBI Taxonomy" id="1548"/>
    <lineage>
        <taxon>Bacteria</taxon>
        <taxon>Bacillati</taxon>
        <taxon>Bacillota</taxon>
        <taxon>Clostridia</taxon>
        <taxon>Eubacteriales</taxon>
        <taxon>Clostridiaceae</taxon>
        <taxon>Clostridium</taxon>
    </lineage>
</organism>
<evidence type="ECO:0000256" key="5">
    <source>
        <dbReference type="ARBA" id="ARBA00022989"/>
    </source>
</evidence>
<evidence type="ECO:0000256" key="3">
    <source>
        <dbReference type="ARBA" id="ARBA00022475"/>
    </source>
</evidence>
<name>A0A0E3M4P2_CLOSL</name>
<dbReference type="AlphaFoldDB" id="A0A0E3M4P2"/>
<feature type="transmembrane region" description="Helical" evidence="7">
    <location>
        <begin position="240"/>
        <end position="266"/>
    </location>
</feature>
<dbReference type="GO" id="GO:0005886">
    <property type="term" value="C:plasma membrane"/>
    <property type="evidence" value="ECO:0007669"/>
    <property type="project" value="UniProtKB-SubCell"/>
</dbReference>
<keyword evidence="5 7" id="KW-1133">Transmembrane helix</keyword>
<comment type="similarity">
    <text evidence="7">Belongs to the binding-protein-dependent transport system permease family.</text>
</comment>
<comment type="subcellular location">
    <subcellularLocation>
        <location evidence="1 7">Cell membrane</location>
        <topology evidence="1 7">Multi-pass membrane protein</topology>
    </subcellularLocation>
</comment>
<dbReference type="Gene3D" id="1.10.3720.10">
    <property type="entry name" value="MetI-like"/>
    <property type="match status" value="1"/>
</dbReference>
<sequence length="321" mass="35581">MISRFVVKRIFQGLLVIFFLSILSFAIINAAPGDPATALYGPLADRLTTEERTRINKNYGVDRPVTERYVKWSKSMLKGDLGISYLEGRKVTDILRERIPNTLMLFLNSIILILILSLTLGLKAGFNEGSLWDKFISSLSVIFYSIPSFWLALLFIIIFSVQLGIFPSSGIKSVDGDGSIVDMIKHLVMPVSVMVIAHVGAYARFIQEKVKEESNSHYVTACRANGMEERKIMKGIVKNALVPFINYLGITIPGFFGGSVMIETVFSWPGLGMISVKAANSKDYPLLMGTIFITGVMVVISIIITDIIELSINPSLRKQVT</sequence>
<dbReference type="EMBL" id="CP009933">
    <property type="protein sequence ID" value="AKA67659.1"/>
    <property type="molecule type" value="Genomic_DNA"/>
</dbReference>
<feature type="transmembrane region" description="Helical" evidence="7">
    <location>
        <begin position="187"/>
        <end position="206"/>
    </location>
</feature>
<feature type="transmembrane region" description="Helical" evidence="7">
    <location>
        <begin position="142"/>
        <end position="167"/>
    </location>
</feature>
<dbReference type="PANTHER" id="PTHR43163">
    <property type="entry name" value="DIPEPTIDE TRANSPORT SYSTEM PERMEASE PROTEIN DPPB-RELATED"/>
    <property type="match status" value="1"/>
</dbReference>
<evidence type="ECO:0000256" key="4">
    <source>
        <dbReference type="ARBA" id="ARBA00022692"/>
    </source>
</evidence>
<evidence type="ECO:0000256" key="7">
    <source>
        <dbReference type="RuleBase" id="RU363032"/>
    </source>
</evidence>
<accession>A0A0E3M4P2</accession>
<evidence type="ECO:0000256" key="2">
    <source>
        <dbReference type="ARBA" id="ARBA00022448"/>
    </source>
</evidence>
<dbReference type="InterPro" id="IPR000515">
    <property type="entry name" value="MetI-like"/>
</dbReference>
<keyword evidence="3" id="KW-1003">Cell membrane</keyword>
<keyword evidence="4 7" id="KW-0812">Transmembrane</keyword>
<dbReference type="PROSITE" id="PS50928">
    <property type="entry name" value="ABC_TM1"/>
    <property type="match status" value="1"/>
</dbReference>